<sequence>MHRLNNKIFYKNVPHNKTDETWQLSIRNRSISELSSNINSISFRDLNPVRKTMTTTPGRVQVPGLNLQQEIGSSIHYTSATSTQNPDVVRRCRCGSTCLGNG</sequence>
<dbReference type="EMBL" id="JAOYFB010000007">
    <property type="protein sequence ID" value="KAK4017500.1"/>
    <property type="molecule type" value="Genomic_DNA"/>
</dbReference>
<name>A0ABQ9ZXW1_9CRUS</name>
<protein>
    <submittedName>
        <fullName evidence="1">Uncharacterized protein</fullName>
    </submittedName>
</protein>
<organism evidence="1 2">
    <name type="scientific">Daphnia magna</name>
    <dbReference type="NCBI Taxonomy" id="35525"/>
    <lineage>
        <taxon>Eukaryota</taxon>
        <taxon>Metazoa</taxon>
        <taxon>Ecdysozoa</taxon>
        <taxon>Arthropoda</taxon>
        <taxon>Crustacea</taxon>
        <taxon>Branchiopoda</taxon>
        <taxon>Diplostraca</taxon>
        <taxon>Cladocera</taxon>
        <taxon>Anomopoda</taxon>
        <taxon>Daphniidae</taxon>
        <taxon>Daphnia</taxon>
    </lineage>
</organism>
<gene>
    <name evidence="1" type="ORF">OUZ56_032913</name>
</gene>
<proteinExistence type="predicted"/>
<reference evidence="1 2" key="1">
    <citation type="journal article" date="2023" name="Nucleic Acids Res.">
        <title>The hologenome of Daphnia magna reveals possible DNA methylation and microbiome-mediated evolution of the host genome.</title>
        <authorList>
            <person name="Chaturvedi A."/>
            <person name="Li X."/>
            <person name="Dhandapani V."/>
            <person name="Marshall H."/>
            <person name="Kissane S."/>
            <person name="Cuenca-Cambronero M."/>
            <person name="Asole G."/>
            <person name="Calvet F."/>
            <person name="Ruiz-Romero M."/>
            <person name="Marangio P."/>
            <person name="Guigo R."/>
            <person name="Rago D."/>
            <person name="Mirbahai L."/>
            <person name="Eastwood N."/>
            <person name="Colbourne J.K."/>
            <person name="Zhou J."/>
            <person name="Mallon E."/>
            <person name="Orsini L."/>
        </authorList>
    </citation>
    <scope>NUCLEOTIDE SEQUENCE [LARGE SCALE GENOMIC DNA]</scope>
    <source>
        <strain evidence="1">LRV0_1</strain>
    </source>
</reference>
<comment type="caution">
    <text evidence="1">The sequence shown here is derived from an EMBL/GenBank/DDBJ whole genome shotgun (WGS) entry which is preliminary data.</text>
</comment>
<evidence type="ECO:0000313" key="2">
    <source>
        <dbReference type="Proteomes" id="UP001234178"/>
    </source>
</evidence>
<dbReference type="Proteomes" id="UP001234178">
    <property type="component" value="Unassembled WGS sequence"/>
</dbReference>
<accession>A0ABQ9ZXW1</accession>
<evidence type="ECO:0000313" key="1">
    <source>
        <dbReference type="EMBL" id="KAK4017500.1"/>
    </source>
</evidence>
<keyword evidence="2" id="KW-1185">Reference proteome</keyword>